<name>A0A7C9E3J4_OPUST</name>
<keyword evidence="1" id="KW-1133">Transmembrane helix</keyword>
<organism evidence="2">
    <name type="scientific">Opuntia streptacantha</name>
    <name type="common">Prickly pear cactus</name>
    <name type="synonym">Opuntia cardona</name>
    <dbReference type="NCBI Taxonomy" id="393608"/>
    <lineage>
        <taxon>Eukaryota</taxon>
        <taxon>Viridiplantae</taxon>
        <taxon>Streptophyta</taxon>
        <taxon>Embryophyta</taxon>
        <taxon>Tracheophyta</taxon>
        <taxon>Spermatophyta</taxon>
        <taxon>Magnoliopsida</taxon>
        <taxon>eudicotyledons</taxon>
        <taxon>Gunneridae</taxon>
        <taxon>Pentapetalae</taxon>
        <taxon>Caryophyllales</taxon>
        <taxon>Cactineae</taxon>
        <taxon>Cactaceae</taxon>
        <taxon>Opuntioideae</taxon>
        <taxon>Opuntia</taxon>
    </lineage>
</organism>
<proteinExistence type="predicted"/>
<keyword evidence="1" id="KW-0812">Transmembrane</keyword>
<reference evidence="2" key="2">
    <citation type="submission" date="2020-07" db="EMBL/GenBank/DDBJ databases">
        <authorList>
            <person name="Vera ALvarez R."/>
            <person name="Arias-Moreno D.M."/>
            <person name="Jimenez-Jacinto V."/>
            <person name="Jimenez-Bremont J.F."/>
            <person name="Swaminathan K."/>
            <person name="Moose S.P."/>
            <person name="Guerrero-Gonzalez M.L."/>
            <person name="Marino-Ramirez L."/>
            <person name="Landsman D."/>
            <person name="Rodriguez-Kessler M."/>
            <person name="Delgado-Sanchez P."/>
        </authorList>
    </citation>
    <scope>NUCLEOTIDE SEQUENCE</scope>
    <source>
        <tissue evidence="2">Cladode</tissue>
    </source>
</reference>
<sequence length="100" mass="11735">MGCGFQREDSLVYSPPSPPFPYLLPRPPFALRSFFDAFFRLLLSRLRFDSNLISSFSFCFFFFWGGGGFFFFFPQILPPLFLILLFKTTPTFPLFFPPLF</sequence>
<evidence type="ECO:0000256" key="1">
    <source>
        <dbReference type="SAM" id="Phobius"/>
    </source>
</evidence>
<feature type="transmembrane region" description="Helical" evidence="1">
    <location>
        <begin position="52"/>
        <end position="73"/>
    </location>
</feature>
<reference evidence="2" key="1">
    <citation type="journal article" date="2013" name="J. Plant Res.">
        <title>Effect of fungi and light on seed germination of three Opuntia species from semiarid lands of central Mexico.</title>
        <authorList>
            <person name="Delgado-Sanchez P."/>
            <person name="Jimenez-Bremont J.F."/>
            <person name="Guerrero-Gonzalez Mde L."/>
            <person name="Flores J."/>
        </authorList>
    </citation>
    <scope>NUCLEOTIDE SEQUENCE</scope>
    <source>
        <tissue evidence="2">Cladode</tissue>
    </source>
</reference>
<keyword evidence="1" id="KW-0472">Membrane</keyword>
<dbReference type="AlphaFoldDB" id="A0A7C9E3J4"/>
<accession>A0A7C9E3J4</accession>
<evidence type="ECO:0000313" key="2">
    <source>
        <dbReference type="EMBL" id="MBA4651409.1"/>
    </source>
</evidence>
<protein>
    <submittedName>
        <fullName evidence="2">Uncharacterized protein</fullName>
    </submittedName>
</protein>
<dbReference type="EMBL" id="GISG01169809">
    <property type="protein sequence ID" value="MBA4651409.1"/>
    <property type="molecule type" value="Transcribed_RNA"/>
</dbReference>